<organism evidence="1">
    <name type="scientific">Siphoviridae sp. ctpoI7</name>
    <dbReference type="NCBI Taxonomy" id="2825678"/>
    <lineage>
        <taxon>Viruses</taxon>
        <taxon>Duplodnaviria</taxon>
        <taxon>Heunggongvirae</taxon>
        <taxon>Uroviricota</taxon>
        <taxon>Caudoviricetes</taxon>
    </lineage>
</organism>
<protein>
    <submittedName>
        <fullName evidence="1">Uncharacterized protein</fullName>
    </submittedName>
</protein>
<accession>A0A8S5PBK5</accession>
<reference evidence="1" key="1">
    <citation type="journal article" date="2021" name="Proc. Natl. Acad. Sci. U.S.A.">
        <title>A Catalog of Tens of Thousands of Viruses from Human Metagenomes Reveals Hidden Associations with Chronic Diseases.</title>
        <authorList>
            <person name="Tisza M.J."/>
            <person name="Buck C.B."/>
        </authorList>
    </citation>
    <scope>NUCLEOTIDE SEQUENCE</scope>
    <source>
        <strain evidence="1">CtpoI7</strain>
    </source>
</reference>
<dbReference type="EMBL" id="BK015368">
    <property type="protein sequence ID" value="DAE03596.1"/>
    <property type="molecule type" value="Genomic_DNA"/>
</dbReference>
<name>A0A8S5PBK5_9CAUD</name>
<evidence type="ECO:0000313" key="1">
    <source>
        <dbReference type="EMBL" id="DAE03596.1"/>
    </source>
</evidence>
<sequence>MEISEEIRDFLKEQLQLSKDIMDDLLDYEPDEPVYAVYQYFPEIDAIGIGDYWYVNEPYVEEPYLEQLDEEEALESTRLLMQHYEELEYLKEECTVQMTLLELNKAHTEQLEEIVQILEND</sequence>
<proteinExistence type="predicted"/>